<reference evidence="3" key="1">
    <citation type="submission" date="2022-11" db="UniProtKB">
        <authorList>
            <consortium name="WormBaseParasite"/>
        </authorList>
    </citation>
    <scope>IDENTIFICATION</scope>
</reference>
<dbReference type="AlphaFoldDB" id="A0A915KW75"/>
<feature type="chain" id="PRO_5037436198" evidence="1">
    <location>
        <begin position="22"/>
        <end position="134"/>
    </location>
</feature>
<evidence type="ECO:0000313" key="3">
    <source>
        <dbReference type="WBParaSite" id="nRc.2.0.1.t43056-RA"/>
    </source>
</evidence>
<dbReference type="WBParaSite" id="nRc.2.0.1.t43056-RA">
    <property type="protein sequence ID" value="nRc.2.0.1.t43056-RA"/>
    <property type="gene ID" value="nRc.2.0.1.g43056"/>
</dbReference>
<organism evidence="2 3">
    <name type="scientific">Romanomermis culicivorax</name>
    <name type="common">Nematode worm</name>
    <dbReference type="NCBI Taxonomy" id="13658"/>
    <lineage>
        <taxon>Eukaryota</taxon>
        <taxon>Metazoa</taxon>
        <taxon>Ecdysozoa</taxon>
        <taxon>Nematoda</taxon>
        <taxon>Enoplea</taxon>
        <taxon>Dorylaimia</taxon>
        <taxon>Mermithida</taxon>
        <taxon>Mermithoidea</taxon>
        <taxon>Mermithidae</taxon>
        <taxon>Romanomermis</taxon>
    </lineage>
</organism>
<keyword evidence="1" id="KW-0732">Signal</keyword>
<feature type="signal peptide" evidence="1">
    <location>
        <begin position="1"/>
        <end position="21"/>
    </location>
</feature>
<protein>
    <submittedName>
        <fullName evidence="3">Secreted protein</fullName>
    </submittedName>
</protein>
<accession>A0A915KW75</accession>
<dbReference type="Proteomes" id="UP000887565">
    <property type="component" value="Unplaced"/>
</dbReference>
<evidence type="ECO:0000256" key="1">
    <source>
        <dbReference type="SAM" id="SignalP"/>
    </source>
</evidence>
<proteinExistence type="predicted"/>
<name>A0A915KW75_ROMCU</name>
<evidence type="ECO:0000313" key="2">
    <source>
        <dbReference type="Proteomes" id="UP000887565"/>
    </source>
</evidence>
<keyword evidence="2" id="KW-1185">Reference proteome</keyword>
<sequence length="134" mass="15499">MHRTTLSWHMAAIISISLTNASLVSRETFSRKVFMATKRPSDFIRTLKTSPKLPLPNLDITSMSLSAKVVFVRAICTKYCYSTYSTTSIEILYANCYLQAFQEKLAIEQQKNHKKDEIILPFVLRYLQKLKNKM</sequence>